<evidence type="ECO:0000313" key="1">
    <source>
        <dbReference type="EMBL" id="PTQ52220.1"/>
    </source>
</evidence>
<evidence type="ECO:0000313" key="2">
    <source>
        <dbReference type="Proteomes" id="UP000244180"/>
    </source>
</evidence>
<sequence>MVQTSWGPWGDGTADLYEGMPLEVDYYPAGFRSTRMFRVLPPEAPMPMIVSGIVREPDPNYTAQTGVRYWMYAHLPDGDVAHPELLRPVLIFSEPKPHPEYRGEIRWFMIPANSIIKALPPDKRAAIEWYDNRGAELLILSGILDVSFDPNHPYWKGR</sequence>
<protein>
    <submittedName>
        <fullName evidence="1">Uncharacterized protein</fullName>
    </submittedName>
</protein>
<name>A0A2T5G7Q0_HYDSH</name>
<accession>A0A2T5G7Q0</accession>
<reference evidence="1 2" key="1">
    <citation type="submission" date="2017-08" db="EMBL/GenBank/DDBJ databases">
        <title>Burning lignite coal seam in the remote Altai Mountains harbors a hydrogen-driven thermophilic microbial community.</title>
        <authorList>
            <person name="Kadnikov V.V."/>
            <person name="Mardanov A.V."/>
            <person name="Ivasenko D."/>
            <person name="Beletsky A.V."/>
            <person name="Karnachuk O.V."/>
            <person name="Ravin N.V."/>
        </authorList>
    </citation>
    <scope>NUCLEOTIDE SEQUENCE [LARGE SCALE GENOMIC DNA]</scope>
    <source>
        <strain evidence="1">AL33</strain>
    </source>
</reference>
<dbReference type="Proteomes" id="UP000244180">
    <property type="component" value="Unassembled WGS sequence"/>
</dbReference>
<gene>
    <name evidence="1" type="ORF">HSCHL_0691</name>
</gene>
<dbReference type="AlphaFoldDB" id="A0A2T5G7Q0"/>
<organism evidence="1 2">
    <name type="scientific">Hydrogenibacillus schlegelii</name>
    <name type="common">Bacillus schlegelii</name>
    <dbReference type="NCBI Taxonomy" id="1484"/>
    <lineage>
        <taxon>Bacteria</taxon>
        <taxon>Bacillati</taxon>
        <taxon>Bacillota</taxon>
        <taxon>Bacilli</taxon>
        <taxon>Bacillales</taxon>
        <taxon>Bacillales Family X. Incertae Sedis</taxon>
        <taxon>Hydrogenibacillus</taxon>
    </lineage>
</organism>
<proteinExistence type="predicted"/>
<comment type="caution">
    <text evidence="1">The sequence shown here is derived from an EMBL/GenBank/DDBJ whole genome shotgun (WGS) entry which is preliminary data.</text>
</comment>
<dbReference type="EMBL" id="PEBV01000030">
    <property type="protein sequence ID" value="PTQ52220.1"/>
    <property type="molecule type" value="Genomic_DNA"/>
</dbReference>